<accession>A0A0K0FGQ8</accession>
<keyword evidence="2" id="KW-1185">Reference proteome</keyword>
<evidence type="ECO:0000313" key="3">
    <source>
        <dbReference type="WBParaSite" id="SVE_0806300.1"/>
    </source>
</evidence>
<sequence>MDFVSLPEQFKLPILKKLHWRDLNNLKLTCKDLYFTVVKNIGKLDRPKVGYLKIYYSEDKILGVDYQSMHHRSTLGTGIIYHVEFCDDHEYDIFLKDKIFTEIRKLVLENVTSGEIINVENIASFMGETLNVYNFNISLSSRTLRSVDMNILRTGKVGIPYNDILIKKESLGKIGLFKKDGCRSIIKKITMDVVTGNSMLEYGNTSTDPDKPISIQITDQLCELGFFDFKNRCDIGGFTFKICWGNESDILEENFYRELYDKVELSINSIKNFDITYYPHLVSLNCSKCSRKHTNFINYDKSQKNLRIILH</sequence>
<reference evidence="2" key="1">
    <citation type="submission" date="2014-07" db="EMBL/GenBank/DDBJ databases">
        <authorList>
            <person name="Martin A.A"/>
            <person name="De Silva N."/>
        </authorList>
    </citation>
    <scope>NUCLEOTIDE SEQUENCE</scope>
</reference>
<dbReference type="PROSITE" id="PS50181">
    <property type="entry name" value="FBOX"/>
    <property type="match status" value="1"/>
</dbReference>
<proteinExistence type="predicted"/>
<evidence type="ECO:0000313" key="2">
    <source>
        <dbReference type="Proteomes" id="UP000035680"/>
    </source>
</evidence>
<feature type="domain" description="F-box" evidence="1">
    <location>
        <begin position="1"/>
        <end position="54"/>
    </location>
</feature>
<dbReference type="Proteomes" id="UP000035680">
    <property type="component" value="Unassembled WGS sequence"/>
</dbReference>
<organism evidence="2 3">
    <name type="scientific">Strongyloides venezuelensis</name>
    <name type="common">Threadworm</name>
    <dbReference type="NCBI Taxonomy" id="75913"/>
    <lineage>
        <taxon>Eukaryota</taxon>
        <taxon>Metazoa</taxon>
        <taxon>Ecdysozoa</taxon>
        <taxon>Nematoda</taxon>
        <taxon>Chromadorea</taxon>
        <taxon>Rhabditida</taxon>
        <taxon>Tylenchina</taxon>
        <taxon>Panagrolaimomorpha</taxon>
        <taxon>Strongyloidoidea</taxon>
        <taxon>Strongyloididae</taxon>
        <taxon>Strongyloides</taxon>
    </lineage>
</organism>
<reference evidence="3" key="2">
    <citation type="submission" date="2015-08" db="UniProtKB">
        <authorList>
            <consortium name="WormBaseParasite"/>
        </authorList>
    </citation>
    <scope>IDENTIFICATION</scope>
</reference>
<protein>
    <submittedName>
        <fullName evidence="3">F-box domain-containing protein</fullName>
    </submittedName>
</protein>
<name>A0A0K0FGQ8_STRVS</name>
<dbReference type="InterPro" id="IPR001810">
    <property type="entry name" value="F-box_dom"/>
</dbReference>
<dbReference type="AlphaFoldDB" id="A0A0K0FGQ8"/>
<dbReference type="WBParaSite" id="SVE_0806300.1">
    <property type="protein sequence ID" value="SVE_0806300.1"/>
    <property type="gene ID" value="SVE_0806300"/>
</dbReference>
<evidence type="ECO:0000259" key="1">
    <source>
        <dbReference type="PROSITE" id="PS50181"/>
    </source>
</evidence>